<evidence type="ECO:0000313" key="2">
    <source>
        <dbReference type="EMBL" id="EDP11470.1"/>
    </source>
</evidence>
<comment type="caution">
    <text evidence="2">The sequence shown here is derived from an EMBL/GenBank/DDBJ whole genome shotgun (WGS) entry which is preliminary data.</text>
</comment>
<feature type="transmembrane region" description="Helical" evidence="1">
    <location>
        <begin position="49"/>
        <end position="69"/>
    </location>
</feature>
<evidence type="ECO:0000256" key="1">
    <source>
        <dbReference type="SAM" id="Phobius"/>
    </source>
</evidence>
<accession>A8R9Y3</accession>
<dbReference type="Proteomes" id="UP000004090">
    <property type="component" value="Unassembled WGS sequence"/>
</dbReference>
<organism evidence="2 3">
    <name type="scientific">Amedibacillus dolichus DSM 3991</name>
    <dbReference type="NCBI Taxonomy" id="428127"/>
    <lineage>
        <taxon>Bacteria</taxon>
        <taxon>Bacillati</taxon>
        <taxon>Bacillota</taxon>
        <taxon>Erysipelotrichia</taxon>
        <taxon>Erysipelotrichales</taxon>
        <taxon>Erysipelotrichaceae</taxon>
        <taxon>Amedibacillus</taxon>
    </lineage>
</organism>
<keyword evidence="1" id="KW-1133">Transmembrane helix</keyword>
<reference evidence="2 3" key="1">
    <citation type="submission" date="2007-09" db="EMBL/GenBank/DDBJ databases">
        <title>Draft genome sequence of Eubacterium dolichum (DSM 3991).</title>
        <authorList>
            <person name="Sudarsanam P."/>
            <person name="Ley R."/>
            <person name="Guruge J."/>
            <person name="Turnbaugh P.J."/>
            <person name="Mahowald M."/>
            <person name="Liep D."/>
            <person name="Gordon J."/>
        </authorList>
    </citation>
    <scope>NUCLEOTIDE SEQUENCE [LARGE SCALE GENOMIC DNA]</scope>
    <source>
        <strain evidence="2 3">DSM 3991</strain>
    </source>
</reference>
<reference evidence="2 3" key="2">
    <citation type="submission" date="2007-09" db="EMBL/GenBank/DDBJ databases">
        <authorList>
            <person name="Fulton L."/>
            <person name="Clifton S."/>
            <person name="Fulton B."/>
            <person name="Xu J."/>
            <person name="Minx P."/>
            <person name="Pepin K.H."/>
            <person name="Johnson M."/>
            <person name="Thiruvilangam P."/>
            <person name="Bhonagiri V."/>
            <person name="Nash W.E."/>
            <person name="Mardis E.R."/>
            <person name="Wilson R.K."/>
        </authorList>
    </citation>
    <scope>NUCLEOTIDE SEQUENCE [LARGE SCALE GENOMIC DNA]</scope>
    <source>
        <strain evidence="2 3">DSM 3991</strain>
    </source>
</reference>
<dbReference type="EMBL" id="ABAW02000018">
    <property type="protein sequence ID" value="EDP11470.1"/>
    <property type="molecule type" value="Genomic_DNA"/>
</dbReference>
<evidence type="ECO:0000313" key="3">
    <source>
        <dbReference type="Proteomes" id="UP000004090"/>
    </source>
</evidence>
<dbReference type="HOGENOM" id="CLU_2844178_0_0_9"/>
<dbReference type="eggNOG" id="ENOG502ZU1H">
    <property type="taxonomic scope" value="Bacteria"/>
</dbReference>
<gene>
    <name evidence="2" type="ORF">EUBDOL_00648</name>
</gene>
<keyword evidence="1" id="KW-0472">Membrane</keyword>
<dbReference type="RefSeq" id="WP_004798444.1">
    <property type="nucleotide sequence ID" value="NZ_DS483474.1"/>
</dbReference>
<keyword evidence="1" id="KW-0812">Transmembrane</keyword>
<dbReference type="AlphaFoldDB" id="A8R9Y3"/>
<sequence>MDINGGIQMYLAMLLIGGFMFLSFPFLVFEKIKKMKQENTKEAKKKLNVFLICTMPVPIIAIVLILIGLKALM</sequence>
<proteinExistence type="predicted"/>
<dbReference type="STRING" id="428127.EUBDOL_00648"/>
<name>A8R9Y3_9FIRM</name>
<feature type="transmembrane region" description="Helical" evidence="1">
    <location>
        <begin position="6"/>
        <end position="29"/>
    </location>
</feature>
<protein>
    <submittedName>
        <fullName evidence="2">Uncharacterized protein</fullName>
    </submittedName>
</protein>
<dbReference type="GeneID" id="92792950"/>